<dbReference type="VEuPathDB" id="AmoebaDB:ACA1_361990"/>
<reference evidence="2 3" key="1">
    <citation type="journal article" date="2013" name="Genome Biol.">
        <title>Genome of Acanthamoeba castellanii highlights extensive lateral gene transfer and early evolution of tyrosine kinase signaling.</title>
        <authorList>
            <person name="Clarke M."/>
            <person name="Lohan A.J."/>
            <person name="Liu B."/>
            <person name="Lagkouvardos I."/>
            <person name="Roy S."/>
            <person name="Zafar N."/>
            <person name="Bertelli C."/>
            <person name="Schilde C."/>
            <person name="Kianianmomeni A."/>
            <person name="Burglin T.R."/>
            <person name="Frech C."/>
            <person name="Turcotte B."/>
            <person name="Kopec K.O."/>
            <person name="Synnott J.M."/>
            <person name="Choo C."/>
            <person name="Paponov I."/>
            <person name="Finkler A."/>
            <person name="Soon Heng Tan C."/>
            <person name="Hutchins A.P."/>
            <person name="Weinmeier T."/>
            <person name="Rattei T."/>
            <person name="Chu J.S."/>
            <person name="Gimenez G."/>
            <person name="Irimia M."/>
            <person name="Rigden D.J."/>
            <person name="Fitzpatrick D.A."/>
            <person name="Lorenzo-Morales J."/>
            <person name="Bateman A."/>
            <person name="Chiu C.H."/>
            <person name="Tang P."/>
            <person name="Hegemann P."/>
            <person name="Fromm H."/>
            <person name="Raoult D."/>
            <person name="Greub G."/>
            <person name="Miranda-Saavedra D."/>
            <person name="Chen N."/>
            <person name="Nash P."/>
            <person name="Ginger M.L."/>
            <person name="Horn M."/>
            <person name="Schaap P."/>
            <person name="Caler L."/>
            <person name="Loftus B."/>
        </authorList>
    </citation>
    <scope>NUCLEOTIDE SEQUENCE [LARGE SCALE GENOMIC DNA]</scope>
    <source>
        <strain evidence="2 3">Neff</strain>
    </source>
</reference>
<name>L8GFH3_ACACF</name>
<gene>
    <name evidence="2" type="ORF">ACA1_361990</name>
</gene>
<sequence>MILLTPMFCMMPTARRMPATSSYGVAFFSVGTFLLVVNALLAASIPIFVFHLGTAHKGTGALLYDYSVDTERSYTVSVLGNVVSVQGTSSSSSSSASVSSLSSLPSSSSLPSTLDKRNRNRAAPSGESLTPVKGASSSSSSTSHAERDALRPPPTGKPNDQITCRMLSGDGSDNLIFQAEFSWSLADPRGGYLSVNYIVEILHIIEYEETDGLAGYQRGEELFIFGNSTGKEAVWDSWNVLNRTQNDTKIQNWHAYTTDSIFFVHGSVSERKVIDQRFGHNLTSNSIRVDLIITDFPFTRPNTTLALVMRVRSKDPMVLVTAPVPTSESGVHITQIGGDGNDGKDGNDGGNTKGDPDIDVGDDDVMDAFNDTDIDDDDFGDAFNDTESDLGGRAAERFGGGEPRLMPSPPPWVHQRVVIDKVGNGTITGNVQGVFDWPLLVTHGPNITDNLLVTGGEQSLVLAERLLGDELDFNEPGGGGVAPKELSRVFSFSFYEAPQSSVYRWSFNLGVDNIT</sequence>
<dbReference type="KEGG" id="acan:ACA1_361990"/>
<proteinExistence type="predicted"/>
<dbReference type="RefSeq" id="XP_004333760.1">
    <property type="nucleotide sequence ID" value="XM_004333712.1"/>
</dbReference>
<evidence type="ECO:0000256" key="1">
    <source>
        <dbReference type="SAM" id="MobiDB-lite"/>
    </source>
</evidence>
<dbReference type="Proteomes" id="UP000011083">
    <property type="component" value="Unassembled WGS sequence"/>
</dbReference>
<evidence type="ECO:0000313" key="2">
    <source>
        <dbReference type="EMBL" id="ELR11747.1"/>
    </source>
</evidence>
<dbReference type="AlphaFoldDB" id="L8GFH3"/>
<feature type="region of interest" description="Disordered" evidence="1">
    <location>
        <begin position="329"/>
        <end position="359"/>
    </location>
</feature>
<feature type="compositionally biased region" description="Low complexity" evidence="1">
    <location>
        <begin position="89"/>
        <end position="112"/>
    </location>
</feature>
<accession>L8GFH3</accession>
<evidence type="ECO:0000313" key="3">
    <source>
        <dbReference type="Proteomes" id="UP000011083"/>
    </source>
</evidence>
<feature type="region of interest" description="Disordered" evidence="1">
    <location>
        <begin position="87"/>
        <end position="162"/>
    </location>
</feature>
<dbReference type="EMBL" id="KB008147">
    <property type="protein sequence ID" value="ELR11747.1"/>
    <property type="molecule type" value="Genomic_DNA"/>
</dbReference>
<organism evidence="2 3">
    <name type="scientific">Acanthamoeba castellanii (strain ATCC 30010 / Neff)</name>
    <dbReference type="NCBI Taxonomy" id="1257118"/>
    <lineage>
        <taxon>Eukaryota</taxon>
        <taxon>Amoebozoa</taxon>
        <taxon>Discosea</taxon>
        <taxon>Longamoebia</taxon>
        <taxon>Centramoebida</taxon>
        <taxon>Acanthamoebidae</taxon>
        <taxon>Acanthamoeba</taxon>
    </lineage>
</organism>
<dbReference type="GeneID" id="14912266"/>
<keyword evidence="3" id="KW-1185">Reference proteome</keyword>
<protein>
    <submittedName>
        <fullName evidence="2">Uncharacterized protein</fullName>
    </submittedName>
</protein>